<keyword evidence="3 7" id="KW-0238">DNA-binding</keyword>
<dbReference type="Pfam" id="PF03466">
    <property type="entry name" value="LysR_substrate"/>
    <property type="match status" value="1"/>
</dbReference>
<dbReference type="GO" id="GO:0003700">
    <property type="term" value="F:DNA-binding transcription factor activity"/>
    <property type="evidence" value="ECO:0007669"/>
    <property type="project" value="InterPro"/>
</dbReference>
<evidence type="ECO:0000259" key="6">
    <source>
        <dbReference type="PROSITE" id="PS50931"/>
    </source>
</evidence>
<proteinExistence type="inferred from homology"/>
<dbReference type="InterPro" id="IPR036388">
    <property type="entry name" value="WH-like_DNA-bd_sf"/>
</dbReference>
<evidence type="ECO:0000313" key="7">
    <source>
        <dbReference type="EMBL" id="MBB5109503.1"/>
    </source>
</evidence>
<dbReference type="Gene3D" id="1.10.10.10">
    <property type="entry name" value="Winged helix-like DNA-binding domain superfamily/Winged helix DNA-binding domain"/>
    <property type="match status" value="1"/>
</dbReference>
<dbReference type="InterPro" id="IPR036390">
    <property type="entry name" value="WH_DNA-bd_sf"/>
</dbReference>
<dbReference type="InterPro" id="IPR000847">
    <property type="entry name" value="LysR_HTH_N"/>
</dbReference>
<comment type="similarity">
    <text evidence="1">Belongs to the LysR transcriptional regulatory family.</text>
</comment>
<evidence type="ECO:0000256" key="4">
    <source>
        <dbReference type="ARBA" id="ARBA00023163"/>
    </source>
</evidence>
<evidence type="ECO:0000313" key="9">
    <source>
        <dbReference type="Proteomes" id="UP000326505"/>
    </source>
</evidence>
<dbReference type="CDD" id="cd08460">
    <property type="entry name" value="PBP2_DntR_like_1"/>
    <property type="match status" value="1"/>
</dbReference>
<reference evidence="8 9" key="1">
    <citation type="submission" date="2017-09" db="EMBL/GenBank/DDBJ databases">
        <authorList>
            <person name="Lee N."/>
            <person name="Cho B.-K."/>
        </authorList>
    </citation>
    <scope>NUCLEOTIDE SEQUENCE [LARGE SCALE GENOMIC DNA]</scope>
    <source>
        <strain evidence="8 9">ATCC 27465</strain>
    </source>
</reference>
<keyword evidence="2" id="KW-0805">Transcription regulation</keyword>
<dbReference type="PROSITE" id="PS50931">
    <property type="entry name" value="HTH_LYSR"/>
    <property type="match status" value="1"/>
</dbReference>
<accession>A0A5P2XEW5</accession>
<dbReference type="SUPFAM" id="SSF46785">
    <property type="entry name" value="Winged helix' DNA-binding domain"/>
    <property type="match status" value="1"/>
</dbReference>
<gene>
    <name evidence="8" type="ORF">CP982_25825</name>
    <name evidence="7" type="ORF">FHS40_008631</name>
</gene>
<feature type="compositionally biased region" description="Pro residues" evidence="5">
    <location>
        <begin position="10"/>
        <end position="21"/>
    </location>
</feature>
<dbReference type="EMBL" id="CP023690">
    <property type="protein sequence ID" value="QEV61705.1"/>
    <property type="molecule type" value="Genomic_DNA"/>
</dbReference>
<dbReference type="EMBL" id="JACHJD010000029">
    <property type="protein sequence ID" value="MBB5109503.1"/>
    <property type="molecule type" value="Genomic_DNA"/>
</dbReference>
<dbReference type="PANTHER" id="PTHR30118">
    <property type="entry name" value="HTH-TYPE TRANSCRIPTIONAL REGULATOR LEUO-RELATED"/>
    <property type="match status" value="1"/>
</dbReference>
<sequence length="324" mass="34980">MTQSSDPESPHPPSPDTPHSPGPDAARRPDVDLNLLIALDALLDEGSVRGAARRLHLSEPAMSRTLGRVRKALGDPVLVRAGRHMVPTPYALAVRAEVGAVLDRARAVFAGPGAQDLRTVERTLTIVGQDSLAATYAPDLFARAAAEAPGVRLRFLSESHLDAPVLREGVADLEVGVIDTTAPEVRVEHFLEDTMMGLVRPGHPLLEGELTPRRFAAADHLTVSRKGRLAGPLDVALAERGLERRVVGNVGTYPASLFILLRTDLVGLATGWMRPLTDELGLVGFPIPLPLPPLRLAMAWHPRHDADPAHAWLRGCVRDLVRRD</sequence>
<dbReference type="AlphaFoldDB" id="A0A5P2XEW5"/>
<dbReference type="PANTHER" id="PTHR30118:SF15">
    <property type="entry name" value="TRANSCRIPTIONAL REGULATORY PROTEIN"/>
    <property type="match status" value="1"/>
</dbReference>
<dbReference type="Pfam" id="PF00126">
    <property type="entry name" value="HTH_1"/>
    <property type="match status" value="1"/>
</dbReference>
<dbReference type="Proteomes" id="UP000549009">
    <property type="component" value="Unassembled WGS sequence"/>
</dbReference>
<name>A0A5P2XEW5_STRST</name>
<organism evidence="8 9">
    <name type="scientific">Streptomyces spectabilis</name>
    <dbReference type="NCBI Taxonomy" id="68270"/>
    <lineage>
        <taxon>Bacteria</taxon>
        <taxon>Bacillati</taxon>
        <taxon>Actinomycetota</taxon>
        <taxon>Actinomycetes</taxon>
        <taxon>Kitasatosporales</taxon>
        <taxon>Streptomycetaceae</taxon>
        <taxon>Streptomyces</taxon>
    </lineage>
</organism>
<keyword evidence="10" id="KW-1185">Reference proteome</keyword>
<keyword evidence="4" id="KW-0804">Transcription</keyword>
<evidence type="ECO:0000313" key="10">
    <source>
        <dbReference type="Proteomes" id="UP000549009"/>
    </source>
</evidence>
<dbReference type="InterPro" id="IPR050389">
    <property type="entry name" value="LysR-type_TF"/>
</dbReference>
<feature type="domain" description="HTH lysR-type" evidence="6">
    <location>
        <begin position="31"/>
        <end position="88"/>
    </location>
</feature>
<dbReference type="GO" id="GO:0003677">
    <property type="term" value="F:DNA binding"/>
    <property type="evidence" value="ECO:0007669"/>
    <property type="project" value="UniProtKB-KW"/>
</dbReference>
<dbReference type="KEGG" id="sspb:CP982_25825"/>
<feature type="region of interest" description="Disordered" evidence="5">
    <location>
        <begin position="1"/>
        <end position="28"/>
    </location>
</feature>
<dbReference type="Proteomes" id="UP000326505">
    <property type="component" value="Chromosome"/>
</dbReference>
<evidence type="ECO:0000256" key="2">
    <source>
        <dbReference type="ARBA" id="ARBA00023015"/>
    </source>
</evidence>
<protein>
    <submittedName>
        <fullName evidence="7">DNA-binding transcriptional LysR family regulator</fullName>
    </submittedName>
    <submittedName>
        <fullName evidence="8">LysR family transcriptional regulator</fullName>
    </submittedName>
</protein>
<dbReference type="Gene3D" id="3.40.190.10">
    <property type="entry name" value="Periplasmic binding protein-like II"/>
    <property type="match status" value="2"/>
</dbReference>
<evidence type="ECO:0000313" key="8">
    <source>
        <dbReference type="EMBL" id="QEV61705.1"/>
    </source>
</evidence>
<dbReference type="OrthoDB" id="8717159at2"/>
<evidence type="ECO:0000256" key="5">
    <source>
        <dbReference type="SAM" id="MobiDB-lite"/>
    </source>
</evidence>
<evidence type="ECO:0000256" key="3">
    <source>
        <dbReference type="ARBA" id="ARBA00023125"/>
    </source>
</evidence>
<evidence type="ECO:0000256" key="1">
    <source>
        <dbReference type="ARBA" id="ARBA00009437"/>
    </source>
</evidence>
<reference evidence="7 10" key="2">
    <citation type="submission" date="2020-08" db="EMBL/GenBank/DDBJ databases">
        <title>Genomic Encyclopedia of Type Strains, Phase III (KMG-III): the genomes of soil and plant-associated and newly described type strains.</title>
        <authorList>
            <person name="Whitman W."/>
        </authorList>
    </citation>
    <scope>NUCLEOTIDE SEQUENCE [LARGE SCALE GENOMIC DNA]</scope>
    <source>
        <strain evidence="7 10">CECT 3146</strain>
    </source>
</reference>
<dbReference type="SUPFAM" id="SSF53850">
    <property type="entry name" value="Periplasmic binding protein-like II"/>
    <property type="match status" value="1"/>
</dbReference>
<dbReference type="InterPro" id="IPR005119">
    <property type="entry name" value="LysR_subst-bd"/>
</dbReference>